<dbReference type="PROSITE" id="PS50103">
    <property type="entry name" value="ZF_C3H1"/>
    <property type="match status" value="1"/>
</dbReference>
<feature type="compositionally biased region" description="Low complexity" evidence="3">
    <location>
        <begin position="239"/>
        <end position="258"/>
    </location>
</feature>
<feature type="region of interest" description="Disordered" evidence="3">
    <location>
        <begin position="1"/>
        <end position="49"/>
    </location>
</feature>
<dbReference type="PROSITE" id="PS51319">
    <property type="entry name" value="TFIIS_N"/>
    <property type="match status" value="1"/>
</dbReference>
<feature type="compositionally biased region" description="Basic and acidic residues" evidence="3">
    <location>
        <begin position="38"/>
        <end position="49"/>
    </location>
</feature>
<evidence type="ECO:0000313" key="6">
    <source>
        <dbReference type="EMBL" id="KFM23086.1"/>
    </source>
</evidence>
<keyword evidence="7" id="KW-1185">Reference proteome</keyword>
<dbReference type="GO" id="GO:0008270">
    <property type="term" value="F:zinc ion binding"/>
    <property type="evidence" value="ECO:0007669"/>
    <property type="project" value="UniProtKB-KW"/>
</dbReference>
<dbReference type="SUPFAM" id="SSF47676">
    <property type="entry name" value="Conserved domain common to transcription factors TFIIS, elongin A, CRSP70"/>
    <property type="match status" value="1"/>
</dbReference>
<name>A0A087SBI2_AUXPR</name>
<feature type="region of interest" description="Disordered" evidence="3">
    <location>
        <begin position="299"/>
        <end position="319"/>
    </location>
</feature>
<evidence type="ECO:0000256" key="1">
    <source>
        <dbReference type="PROSITE-ProRule" id="PRU00649"/>
    </source>
</evidence>
<feature type="zinc finger region" description="C3H1-type" evidence="2">
    <location>
        <begin position="600"/>
        <end position="627"/>
    </location>
</feature>
<dbReference type="Gene3D" id="1.20.930.10">
    <property type="entry name" value="Conserved domain common to transcription factors TFIIS, elongin A, CRSP70"/>
    <property type="match status" value="1"/>
</dbReference>
<dbReference type="RefSeq" id="XP_011395956.1">
    <property type="nucleotide sequence ID" value="XM_011397654.1"/>
</dbReference>
<dbReference type="Pfam" id="PF08711">
    <property type="entry name" value="Med26"/>
    <property type="match status" value="1"/>
</dbReference>
<protein>
    <recommendedName>
        <fullName evidence="8">Serine/threonine-protein phosphatase 1 regulatory subunit 10</fullName>
    </recommendedName>
</protein>
<feature type="region of interest" description="Disordered" evidence="3">
    <location>
        <begin position="230"/>
        <end position="269"/>
    </location>
</feature>
<reference evidence="6 7" key="1">
    <citation type="journal article" date="2014" name="BMC Genomics">
        <title>Oil accumulation mechanisms of the oleaginous microalga Chlorella protothecoides revealed through its genome, transcriptomes, and proteomes.</title>
        <authorList>
            <person name="Gao C."/>
            <person name="Wang Y."/>
            <person name="Shen Y."/>
            <person name="Yan D."/>
            <person name="He X."/>
            <person name="Dai J."/>
            <person name="Wu Q."/>
        </authorList>
    </citation>
    <scope>NUCLEOTIDE SEQUENCE [LARGE SCALE GENOMIC DNA]</scope>
    <source>
        <strain evidence="6 7">0710</strain>
    </source>
</reference>
<evidence type="ECO:0008006" key="8">
    <source>
        <dbReference type="Google" id="ProtNLM"/>
    </source>
</evidence>
<dbReference type="STRING" id="3075.A0A087SBI2"/>
<evidence type="ECO:0000256" key="2">
    <source>
        <dbReference type="PROSITE-ProRule" id="PRU00723"/>
    </source>
</evidence>
<dbReference type="EMBL" id="KL662087">
    <property type="protein sequence ID" value="KFM23086.1"/>
    <property type="molecule type" value="Genomic_DNA"/>
</dbReference>
<feature type="compositionally biased region" description="Low complexity" evidence="3">
    <location>
        <begin position="417"/>
        <end position="439"/>
    </location>
</feature>
<feature type="compositionally biased region" description="Low complexity" evidence="3">
    <location>
        <begin position="455"/>
        <end position="465"/>
    </location>
</feature>
<accession>A0A087SBI2</accession>
<feature type="domain" description="C3H1-type" evidence="4">
    <location>
        <begin position="600"/>
        <end position="627"/>
    </location>
</feature>
<dbReference type="OrthoDB" id="515336at2759"/>
<dbReference type="InterPro" id="IPR017923">
    <property type="entry name" value="TFIIS_N"/>
</dbReference>
<keyword evidence="2" id="KW-0862">Zinc</keyword>
<proteinExistence type="predicted"/>
<keyword evidence="1" id="KW-0539">Nucleus</keyword>
<dbReference type="KEGG" id="apro:F751_0835"/>
<dbReference type="Proteomes" id="UP000028924">
    <property type="component" value="Unassembled WGS sequence"/>
</dbReference>
<dbReference type="eggNOG" id="KOG1886">
    <property type="taxonomic scope" value="Eukaryota"/>
</dbReference>
<dbReference type="GO" id="GO:0005634">
    <property type="term" value="C:nucleus"/>
    <property type="evidence" value="ECO:0007669"/>
    <property type="project" value="UniProtKB-SubCell"/>
</dbReference>
<keyword evidence="2" id="KW-0479">Metal-binding</keyword>
<keyword evidence="2" id="KW-0863">Zinc-finger</keyword>
<comment type="subcellular location">
    <subcellularLocation>
        <location evidence="1">Nucleus</location>
    </subcellularLocation>
</comment>
<feature type="region of interest" description="Disordered" evidence="3">
    <location>
        <begin position="417"/>
        <end position="603"/>
    </location>
</feature>
<feature type="compositionally biased region" description="Pro residues" evidence="3">
    <location>
        <begin position="572"/>
        <end position="583"/>
    </location>
</feature>
<evidence type="ECO:0000256" key="3">
    <source>
        <dbReference type="SAM" id="MobiDB-lite"/>
    </source>
</evidence>
<evidence type="ECO:0000259" key="5">
    <source>
        <dbReference type="PROSITE" id="PS51319"/>
    </source>
</evidence>
<feature type="compositionally biased region" description="Pro residues" evidence="3">
    <location>
        <begin position="479"/>
        <end position="491"/>
    </location>
</feature>
<sequence length="627" mass="64590">MQALAVVAASAQGTVGAVEEAPAPRPKRPASPTSSGDDSGRPSRKRVDLFPRIPRAARCGECENCLNPQRKKACSAARARLAAATQEGGGGGFITSLQTILAGSGGVVAERHATALTTLLSRAASLAHRSALLTVLQLSSDEVLAAVVRGGGVGPLERWLAEAVAGVKPRVVAKLLAALARMPVSLTVLRAGELGKSVGRLRKHPGFDAGVQAQAKALVASWKMMPAVHAPAPRPAPPAAQSRPLPSLAPAAAPVPKAEPSREGSPRAPEATDLFAEEMAQRAAPVKKAPLRVTTTVHAATPDDRGPSSPPSATAAAAAGASASVTSTSRVGSSPFDALDSLGSVSSHTSSFLAGEESAEAGEALARREQSRTARAHYPRGLLDCPACAEEPGDGWSRGEWEARHPPLRIPLSVEEAAAAAAATRQAPPQQQQPPQLAPFGGARDPPISQRDTFQNRPPQQQQHYQGGGTPAGHRTPHGQPPPPPAPPPPLNLNFGALDQLLRGMRSGPALDSGPPAPGGAIRHAPEGPAPMGFQGQGYGHGPPNMQAHPPAENSRGFAPAGAWPQGLVQPTPGPPPPRPPSEPLSGRQAHRQGGHGLKPLPHVRCKFFFGPKGCRQGADCRFSHVP</sequence>
<evidence type="ECO:0000259" key="4">
    <source>
        <dbReference type="PROSITE" id="PS50103"/>
    </source>
</evidence>
<evidence type="ECO:0000313" key="7">
    <source>
        <dbReference type="Proteomes" id="UP000028924"/>
    </source>
</evidence>
<feature type="domain" description="TFIIS N-terminal" evidence="5">
    <location>
        <begin position="154"/>
        <end position="229"/>
    </location>
</feature>
<dbReference type="InterPro" id="IPR000571">
    <property type="entry name" value="Znf_CCCH"/>
</dbReference>
<dbReference type="GeneID" id="23612226"/>
<gene>
    <name evidence="6" type="ORF">F751_0835</name>
</gene>
<dbReference type="InterPro" id="IPR035441">
    <property type="entry name" value="TFIIS/LEDGF_dom_sf"/>
</dbReference>
<organism evidence="6 7">
    <name type="scientific">Auxenochlorella protothecoides</name>
    <name type="common">Green microalga</name>
    <name type="synonym">Chlorella protothecoides</name>
    <dbReference type="NCBI Taxonomy" id="3075"/>
    <lineage>
        <taxon>Eukaryota</taxon>
        <taxon>Viridiplantae</taxon>
        <taxon>Chlorophyta</taxon>
        <taxon>core chlorophytes</taxon>
        <taxon>Trebouxiophyceae</taxon>
        <taxon>Chlorellales</taxon>
        <taxon>Chlorellaceae</taxon>
        <taxon>Auxenochlorella</taxon>
    </lineage>
</organism>
<dbReference type="AlphaFoldDB" id="A0A087SBI2"/>